<dbReference type="EMBL" id="PXXK01000030">
    <property type="protein sequence ID" value="RFN54073.1"/>
    <property type="molecule type" value="Genomic_DNA"/>
</dbReference>
<reference evidence="2 3" key="1">
    <citation type="journal article" date="2018" name="PLoS Pathog.">
        <title>Evolution of structural diversity of trichothecenes, a family of toxins produced by plant pathogenic and entomopathogenic fungi.</title>
        <authorList>
            <person name="Proctor R.H."/>
            <person name="McCormick S.P."/>
            <person name="Kim H.S."/>
            <person name="Cardoza R.E."/>
            <person name="Stanley A.M."/>
            <person name="Lindo L."/>
            <person name="Kelly A."/>
            <person name="Brown D.W."/>
            <person name="Lee T."/>
            <person name="Vaughan M.M."/>
            <person name="Alexander N.J."/>
            <person name="Busman M."/>
            <person name="Gutierrez S."/>
        </authorList>
    </citation>
    <scope>NUCLEOTIDE SEQUENCE [LARGE SCALE GENOMIC DNA]</scope>
    <source>
        <strain evidence="2 3">NRRL 13405</strain>
    </source>
</reference>
<feature type="region of interest" description="Disordered" evidence="1">
    <location>
        <begin position="1"/>
        <end position="51"/>
    </location>
</feature>
<evidence type="ECO:0000313" key="3">
    <source>
        <dbReference type="Proteomes" id="UP000265631"/>
    </source>
</evidence>
<dbReference type="OrthoDB" id="5029193at2759"/>
<gene>
    <name evidence="2" type="ORF">FIE12Z_1562</name>
</gene>
<evidence type="ECO:0000256" key="1">
    <source>
        <dbReference type="SAM" id="MobiDB-lite"/>
    </source>
</evidence>
<dbReference type="Proteomes" id="UP000265631">
    <property type="component" value="Unassembled WGS sequence"/>
</dbReference>
<accession>A0A395N2N8</accession>
<keyword evidence="3" id="KW-1185">Reference proteome</keyword>
<name>A0A395N2N8_9HYPO</name>
<dbReference type="AlphaFoldDB" id="A0A395N2N8"/>
<proteinExistence type="predicted"/>
<protein>
    <submittedName>
        <fullName evidence="2">Uncharacterized protein</fullName>
    </submittedName>
</protein>
<sequence length="169" mass="19690">MPKERKFRKADPKSLEKKSKSSRFNNLETHSDTLDTIRSHKKKRQLKHEEPLKSMRTALFHILNDRWTGKRKRQLSTESQKFCSRVGNIYTKALELALEMGNTNEDVEMEWQHELTKHVHIVRTREEEASYPDGVVVSPWETETSTTYRSVLNEPNCGQSSSSIEDKTG</sequence>
<comment type="caution">
    <text evidence="2">The sequence shown here is derived from an EMBL/GenBank/DDBJ whole genome shotgun (WGS) entry which is preliminary data.</text>
</comment>
<feature type="compositionally biased region" description="Basic and acidic residues" evidence="1">
    <location>
        <begin position="29"/>
        <end position="38"/>
    </location>
</feature>
<evidence type="ECO:0000313" key="2">
    <source>
        <dbReference type="EMBL" id="RFN54073.1"/>
    </source>
</evidence>
<organism evidence="2 3">
    <name type="scientific">Fusarium flagelliforme</name>
    <dbReference type="NCBI Taxonomy" id="2675880"/>
    <lineage>
        <taxon>Eukaryota</taxon>
        <taxon>Fungi</taxon>
        <taxon>Dikarya</taxon>
        <taxon>Ascomycota</taxon>
        <taxon>Pezizomycotina</taxon>
        <taxon>Sordariomycetes</taxon>
        <taxon>Hypocreomycetidae</taxon>
        <taxon>Hypocreales</taxon>
        <taxon>Nectriaceae</taxon>
        <taxon>Fusarium</taxon>
        <taxon>Fusarium incarnatum-equiseti species complex</taxon>
    </lineage>
</organism>
<feature type="compositionally biased region" description="Basic and acidic residues" evidence="1">
    <location>
        <begin position="1"/>
        <end position="19"/>
    </location>
</feature>